<dbReference type="AlphaFoldDB" id="A0AAV6XU90"/>
<sequence>MEKLRMKETLKACDKLGNIGWNYKHGYDDVRKKNAMFLLSIELASVVGSTIGLVFDGALKSILEDFLRNQGGICKLRRRQEPSLHRHRQSEHRYHRFAASYVACIS</sequence>
<comment type="caution">
    <text evidence="2">The sequence shown here is derived from an EMBL/GenBank/DDBJ whole genome shotgun (WGS) entry which is preliminary data.</text>
</comment>
<accession>A0AAV6XU90</accession>
<organism evidence="2 3">
    <name type="scientific">Buddleja alternifolia</name>
    <dbReference type="NCBI Taxonomy" id="168488"/>
    <lineage>
        <taxon>Eukaryota</taxon>
        <taxon>Viridiplantae</taxon>
        <taxon>Streptophyta</taxon>
        <taxon>Embryophyta</taxon>
        <taxon>Tracheophyta</taxon>
        <taxon>Spermatophyta</taxon>
        <taxon>Magnoliopsida</taxon>
        <taxon>eudicotyledons</taxon>
        <taxon>Gunneridae</taxon>
        <taxon>Pentapetalae</taxon>
        <taxon>asterids</taxon>
        <taxon>lamiids</taxon>
        <taxon>Lamiales</taxon>
        <taxon>Scrophulariaceae</taxon>
        <taxon>Buddlejeae</taxon>
        <taxon>Buddleja</taxon>
    </lineage>
</organism>
<protein>
    <submittedName>
        <fullName evidence="2">Uncharacterized protein</fullName>
    </submittedName>
</protein>
<name>A0AAV6XU90_9LAMI</name>
<feature type="transmembrane region" description="Helical" evidence="1">
    <location>
        <begin position="35"/>
        <end position="55"/>
    </location>
</feature>
<keyword evidence="1" id="KW-0472">Membrane</keyword>
<evidence type="ECO:0000313" key="2">
    <source>
        <dbReference type="EMBL" id="KAG8382810.1"/>
    </source>
</evidence>
<keyword evidence="3" id="KW-1185">Reference proteome</keyword>
<keyword evidence="1" id="KW-1133">Transmembrane helix</keyword>
<evidence type="ECO:0000313" key="3">
    <source>
        <dbReference type="Proteomes" id="UP000826271"/>
    </source>
</evidence>
<proteinExistence type="predicted"/>
<keyword evidence="1" id="KW-0812">Transmembrane</keyword>
<gene>
    <name evidence="2" type="ORF">BUALT_Bualt05G0116400</name>
</gene>
<reference evidence="2" key="1">
    <citation type="submission" date="2019-10" db="EMBL/GenBank/DDBJ databases">
        <authorList>
            <person name="Zhang R."/>
            <person name="Pan Y."/>
            <person name="Wang J."/>
            <person name="Ma R."/>
            <person name="Yu S."/>
        </authorList>
    </citation>
    <scope>NUCLEOTIDE SEQUENCE</scope>
    <source>
        <strain evidence="2">LA-IB0</strain>
        <tissue evidence="2">Leaf</tissue>
    </source>
</reference>
<dbReference type="EMBL" id="WHWC01000005">
    <property type="protein sequence ID" value="KAG8382810.1"/>
    <property type="molecule type" value="Genomic_DNA"/>
</dbReference>
<evidence type="ECO:0000256" key="1">
    <source>
        <dbReference type="SAM" id="Phobius"/>
    </source>
</evidence>
<dbReference type="Proteomes" id="UP000826271">
    <property type="component" value="Unassembled WGS sequence"/>
</dbReference>